<organism evidence="2 3">
    <name type="scientific">Solirubrobacter deserti</name>
    <dbReference type="NCBI Taxonomy" id="2282478"/>
    <lineage>
        <taxon>Bacteria</taxon>
        <taxon>Bacillati</taxon>
        <taxon>Actinomycetota</taxon>
        <taxon>Thermoleophilia</taxon>
        <taxon>Solirubrobacterales</taxon>
        <taxon>Solirubrobacteraceae</taxon>
        <taxon>Solirubrobacter</taxon>
    </lineage>
</organism>
<protein>
    <submittedName>
        <fullName evidence="2">Uncharacterized protein</fullName>
    </submittedName>
</protein>
<feature type="coiled-coil region" evidence="1">
    <location>
        <begin position="168"/>
        <end position="195"/>
    </location>
</feature>
<evidence type="ECO:0000256" key="1">
    <source>
        <dbReference type="SAM" id="Coils"/>
    </source>
</evidence>
<comment type="caution">
    <text evidence="2">The sequence shown here is derived from an EMBL/GenBank/DDBJ whole genome shotgun (WGS) entry which is preliminary data.</text>
</comment>
<proteinExistence type="predicted"/>
<dbReference type="RefSeq" id="WP_202957304.1">
    <property type="nucleotide sequence ID" value="NZ_JAPCID010000010.1"/>
</dbReference>
<dbReference type="Proteomes" id="UP001147700">
    <property type="component" value="Unassembled WGS sequence"/>
</dbReference>
<accession>A0ABT4RGH0</accession>
<dbReference type="SUPFAM" id="SSF140453">
    <property type="entry name" value="EsxAB dimer-like"/>
    <property type="match status" value="1"/>
</dbReference>
<evidence type="ECO:0000313" key="3">
    <source>
        <dbReference type="Proteomes" id="UP001147700"/>
    </source>
</evidence>
<gene>
    <name evidence="2" type="ORF">OJ962_08730</name>
</gene>
<name>A0ABT4RGH0_9ACTN</name>
<dbReference type="InterPro" id="IPR036689">
    <property type="entry name" value="ESAT-6-like_sf"/>
</dbReference>
<keyword evidence="3" id="KW-1185">Reference proteome</keyword>
<feature type="coiled-coil region" evidence="1">
    <location>
        <begin position="88"/>
        <end position="129"/>
    </location>
</feature>
<evidence type="ECO:0000313" key="2">
    <source>
        <dbReference type="EMBL" id="MDA0137578.1"/>
    </source>
</evidence>
<keyword evidence="1" id="KW-0175">Coiled coil</keyword>
<sequence>MSDSFAGIEVPEGEPAALEDAAGEFGAVAATLTGAAGELRGMPAGLAWSGPASVSYAGSCLTNSGAIDTAVTAFGQAEQAARSYAGTLRGAKQRAREAIRDARDAQKRIDAAERAIQDAQNRQTAARDAVAFASKQIALSAAAATPAPEFEASRAQAESDAAVAAADEARARRELERAQHDLEAAKKRGREAMEDAREAGQTAAGAFGAASAASPAYAAAGAPGTGAPAGGGSWWNTTNEGQKWFNEDAFLAQLVFAHPKNDTVGRYKWFGDRALDAASDWGSGALVAYGLRARNAAISTGYAWNVSAGRTFVAGRHGITVVDHMTATRSPVTVIDADRWAAAGKWAKAGKAVPFVGGAISIGSAGWDQYREDASNPNLTETDRVGRAAGVGVYVGGASIAGAAIGTAIFPGVGTGVGLLIGAGAGLAAGAVAASIEPAKEFMADVGSTVANGVVDGYNAASDVVGDIGDKLSDIDLPDVDMPDLNPF</sequence>
<reference evidence="2" key="1">
    <citation type="submission" date="2022-10" db="EMBL/GenBank/DDBJ databases">
        <title>The WGS of Solirubrobacter sp. CPCC 204708.</title>
        <authorList>
            <person name="Jiang Z."/>
        </authorList>
    </citation>
    <scope>NUCLEOTIDE SEQUENCE</scope>
    <source>
        <strain evidence="2">CPCC 204708</strain>
    </source>
</reference>
<dbReference type="EMBL" id="JAPCID010000010">
    <property type="protein sequence ID" value="MDA0137578.1"/>
    <property type="molecule type" value="Genomic_DNA"/>
</dbReference>